<dbReference type="PANTHER" id="PTHR45674:SF4">
    <property type="entry name" value="DNA LIGASE 1"/>
    <property type="match status" value="1"/>
</dbReference>
<dbReference type="InterPro" id="IPR012340">
    <property type="entry name" value="NA-bd_OB-fold"/>
</dbReference>
<dbReference type="CDD" id="cd07970">
    <property type="entry name" value="OBF_DNA_ligase_LigC"/>
    <property type="match status" value="1"/>
</dbReference>
<evidence type="ECO:0000259" key="6">
    <source>
        <dbReference type="PROSITE" id="PS50160"/>
    </source>
</evidence>
<dbReference type="InterPro" id="IPR044119">
    <property type="entry name" value="Adenylation_LigC-like"/>
</dbReference>
<dbReference type="EC" id="6.5.1.1" evidence="2"/>
<dbReference type="PANTHER" id="PTHR45674">
    <property type="entry name" value="DNA LIGASE 1/3 FAMILY MEMBER"/>
    <property type="match status" value="1"/>
</dbReference>
<keyword evidence="8" id="KW-1185">Reference proteome</keyword>
<gene>
    <name evidence="7" type="ORF">FDA94_19440</name>
</gene>
<proteinExistence type="inferred from homology"/>
<dbReference type="PROSITE" id="PS00697">
    <property type="entry name" value="DNA_LIGASE_A1"/>
    <property type="match status" value="1"/>
</dbReference>
<dbReference type="CDD" id="cd07905">
    <property type="entry name" value="Adenylation_DNA_ligase_LigC"/>
    <property type="match status" value="1"/>
</dbReference>
<dbReference type="OrthoDB" id="9770771at2"/>
<feature type="compositionally biased region" description="Basic and acidic residues" evidence="5">
    <location>
        <begin position="1"/>
        <end position="13"/>
    </location>
</feature>
<evidence type="ECO:0000256" key="3">
    <source>
        <dbReference type="ARBA" id="ARBA00022598"/>
    </source>
</evidence>
<evidence type="ECO:0000256" key="4">
    <source>
        <dbReference type="ARBA" id="ARBA00034003"/>
    </source>
</evidence>
<feature type="domain" description="ATP-dependent DNA ligase family profile" evidence="6">
    <location>
        <begin position="126"/>
        <end position="248"/>
    </location>
</feature>
<dbReference type="AlphaFoldDB" id="A0A4U3MCS8"/>
<organism evidence="7 8">
    <name type="scientific">Herbidospora galbida</name>
    <dbReference type="NCBI Taxonomy" id="2575442"/>
    <lineage>
        <taxon>Bacteria</taxon>
        <taxon>Bacillati</taxon>
        <taxon>Actinomycetota</taxon>
        <taxon>Actinomycetes</taxon>
        <taxon>Streptosporangiales</taxon>
        <taxon>Streptosporangiaceae</taxon>
        <taxon>Herbidospora</taxon>
    </lineage>
</organism>
<dbReference type="PROSITE" id="PS50160">
    <property type="entry name" value="DNA_LIGASE_A3"/>
    <property type="match status" value="1"/>
</dbReference>
<accession>A0A4U3MCS8</accession>
<dbReference type="GO" id="GO:0003910">
    <property type="term" value="F:DNA ligase (ATP) activity"/>
    <property type="evidence" value="ECO:0007669"/>
    <property type="project" value="UniProtKB-EC"/>
</dbReference>
<dbReference type="InterPro" id="IPR012310">
    <property type="entry name" value="DNA_ligase_ATP-dep_cent"/>
</dbReference>
<dbReference type="InterPro" id="IPR012309">
    <property type="entry name" value="DNA_ligase_ATP-dep_C"/>
</dbReference>
<comment type="catalytic activity">
    <reaction evidence="4">
        <text>ATP + (deoxyribonucleotide)n-3'-hydroxyl + 5'-phospho-(deoxyribonucleotide)m = (deoxyribonucleotide)n+m + AMP + diphosphate.</text>
        <dbReference type="EC" id="6.5.1.1"/>
    </reaction>
</comment>
<evidence type="ECO:0000256" key="1">
    <source>
        <dbReference type="ARBA" id="ARBA00007572"/>
    </source>
</evidence>
<dbReference type="GO" id="GO:0005524">
    <property type="term" value="F:ATP binding"/>
    <property type="evidence" value="ECO:0007669"/>
    <property type="project" value="InterPro"/>
</dbReference>
<reference evidence="7 8" key="1">
    <citation type="submission" date="2019-04" db="EMBL/GenBank/DDBJ databases">
        <title>Herbidospora sp. NEAU-GS14.nov., a novel actinomycete isolated from soil.</title>
        <authorList>
            <person name="Han L."/>
        </authorList>
    </citation>
    <scope>NUCLEOTIDE SEQUENCE [LARGE SCALE GENOMIC DNA]</scope>
    <source>
        <strain evidence="7 8">NEAU-GS14</strain>
    </source>
</reference>
<comment type="caution">
    <text evidence="7">The sequence shown here is derived from an EMBL/GenBank/DDBJ whole genome shotgun (WGS) entry which is preliminary data.</text>
</comment>
<comment type="similarity">
    <text evidence="1">Belongs to the ATP-dependent DNA ligase family.</text>
</comment>
<dbReference type="EMBL" id="SZQA01000018">
    <property type="protein sequence ID" value="TKK86965.1"/>
    <property type="molecule type" value="Genomic_DNA"/>
</dbReference>
<dbReference type="Proteomes" id="UP000308705">
    <property type="component" value="Unassembled WGS sequence"/>
</dbReference>
<dbReference type="GO" id="GO:0006281">
    <property type="term" value="P:DNA repair"/>
    <property type="evidence" value="ECO:0007669"/>
    <property type="project" value="InterPro"/>
</dbReference>
<evidence type="ECO:0000256" key="2">
    <source>
        <dbReference type="ARBA" id="ARBA00012727"/>
    </source>
</evidence>
<dbReference type="SUPFAM" id="SSF50249">
    <property type="entry name" value="Nucleic acid-binding proteins"/>
    <property type="match status" value="1"/>
</dbReference>
<dbReference type="Pfam" id="PF01068">
    <property type="entry name" value="DNA_ligase_A_M"/>
    <property type="match status" value="1"/>
</dbReference>
<dbReference type="SUPFAM" id="SSF56091">
    <property type="entry name" value="DNA ligase/mRNA capping enzyme, catalytic domain"/>
    <property type="match status" value="1"/>
</dbReference>
<keyword evidence="3 7" id="KW-0436">Ligase</keyword>
<dbReference type="Pfam" id="PF04679">
    <property type="entry name" value="DNA_ligase_A_C"/>
    <property type="match status" value="1"/>
</dbReference>
<dbReference type="RefSeq" id="WP_137248491.1">
    <property type="nucleotide sequence ID" value="NZ_SZQA01000018.1"/>
</dbReference>
<name>A0A4U3MCS8_9ACTN</name>
<protein>
    <recommendedName>
        <fullName evidence="2">DNA ligase (ATP)</fullName>
        <ecNumber evidence="2">6.5.1.1</ecNumber>
    </recommendedName>
</protein>
<evidence type="ECO:0000256" key="5">
    <source>
        <dbReference type="SAM" id="MobiDB-lite"/>
    </source>
</evidence>
<evidence type="ECO:0000313" key="7">
    <source>
        <dbReference type="EMBL" id="TKK86965.1"/>
    </source>
</evidence>
<dbReference type="Gene3D" id="3.30.470.30">
    <property type="entry name" value="DNA ligase/mRNA capping enzyme"/>
    <property type="match status" value="1"/>
</dbReference>
<dbReference type="NCBIfam" id="NF006078">
    <property type="entry name" value="PRK08224.1"/>
    <property type="match status" value="1"/>
</dbReference>
<evidence type="ECO:0000313" key="8">
    <source>
        <dbReference type="Proteomes" id="UP000308705"/>
    </source>
</evidence>
<dbReference type="InterPro" id="IPR016059">
    <property type="entry name" value="DNA_ligase_ATP-dep_CS"/>
</dbReference>
<dbReference type="InterPro" id="IPR050191">
    <property type="entry name" value="ATP-dep_DNA_ligase"/>
</dbReference>
<feature type="region of interest" description="Disordered" evidence="5">
    <location>
        <begin position="1"/>
        <end position="23"/>
    </location>
</feature>
<dbReference type="InterPro" id="IPR044117">
    <property type="entry name" value="OBF_LigC-like"/>
</dbReference>
<dbReference type="Gene3D" id="2.40.50.140">
    <property type="entry name" value="Nucleic acid-binding proteins"/>
    <property type="match status" value="1"/>
</dbReference>
<sequence length="380" mass="42685">MTTREPKDAKAAEPDPAALDLPVRPPVSPMLAKAVKKMPEQDGTLFYEPKWDGFRCIVFRDGDTVFLGSRNERPFTRYFPELIEAVKRELPERCVLDGEIVVMRGPALDFDQLQQRIHPAASRVKLLAESTPASFIAFDLLALGDDDLMARPFSERRRLLVEATAKAGDSIRLTPITTNHEQALEWFEMFEGAGLDGIIVKPGGLPYEQDKRVMFKVKHERTCDVVVAGYREHKSGPIVGSLLLGLYGDDGKLHHVGVSASFPMKRREELVAELAPYKVDDPAGHPWGEWAQWASAGVGGGPEGQRLPGAVSRWNANKDLSFIPLRPELVIEVAYDHMEGVRFRHTAQFRRWRTDRTPESCTYEQLEVPVAYNLDDILAR</sequence>
<dbReference type="GO" id="GO:0006310">
    <property type="term" value="P:DNA recombination"/>
    <property type="evidence" value="ECO:0007669"/>
    <property type="project" value="InterPro"/>
</dbReference>